<proteinExistence type="predicted"/>
<reference evidence="2" key="1">
    <citation type="journal article" date="2022" name="Nat. Commun.">
        <title>Chromosome evolution and the genetic basis of agronomically important traits in greater yam.</title>
        <authorList>
            <person name="Bredeson J.V."/>
            <person name="Lyons J.B."/>
            <person name="Oniyinde I.O."/>
            <person name="Okereke N.R."/>
            <person name="Kolade O."/>
            <person name="Nnabue I."/>
            <person name="Nwadili C.O."/>
            <person name="Hribova E."/>
            <person name="Parker M."/>
            <person name="Nwogha J."/>
            <person name="Shu S."/>
            <person name="Carlson J."/>
            <person name="Kariba R."/>
            <person name="Muthemba S."/>
            <person name="Knop K."/>
            <person name="Barton G.J."/>
            <person name="Sherwood A.V."/>
            <person name="Lopez-Montes A."/>
            <person name="Asiedu R."/>
            <person name="Jamnadass R."/>
            <person name="Muchugi A."/>
            <person name="Goodstein D."/>
            <person name="Egesi C.N."/>
            <person name="Featherston J."/>
            <person name="Asfaw A."/>
            <person name="Simpson G.G."/>
            <person name="Dolezel J."/>
            <person name="Hendre P.S."/>
            <person name="Van Deynze A."/>
            <person name="Kumar P.L."/>
            <person name="Obidiegwu J.E."/>
            <person name="Bhattacharjee R."/>
            <person name="Rokhsar D.S."/>
        </authorList>
    </citation>
    <scope>NUCLEOTIDE SEQUENCE [LARGE SCALE GENOMIC DNA]</scope>
    <source>
        <strain evidence="2">cv. TDa95/00328</strain>
    </source>
</reference>
<evidence type="ECO:0000313" key="1">
    <source>
        <dbReference type="EMBL" id="KAH7652920.1"/>
    </source>
</evidence>
<evidence type="ECO:0000313" key="2">
    <source>
        <dbReference type="Proteomes" id="UP000827976"/>
    </source>
</evidence>
<name>A0ACB7TXZ3_DIOAL</name>
<gene>
    <name evidence="1" type="ORF">IHE45_19G048700</name>
</gene>
<comment type="caution">
    <text evidence="1">The sequence shown here is derived from an EMBL/GenBank/DDBJ whole genome shotgun (WGS) entry which is preliminary data.</text>
</comment>
<accession>A0ACB7TXZ3</accession>
<sequence>MPRRRALSVLLLLLLVVASDLIGISSYSDHRAFAAGEEPGIESLSWRRLMLEISALNSSDYFYFQTFSGDPTTMWAALSAGCPYAQSALAFLHSSGSIRESSPAKAFIYHHFAANGGSLESNMALAYVYFRQARYEEAARYYEELAMAAIESFPLWTEPPLIDFVRIHNRGEDNRSELRRSLGEMSDEIQIMEYQARSGNSLAMSGMGSVYYYGLRGLRRDHVKALYWFSKAVEKREPRAIELLAEMYASGVGVERNYAKAFELLSMLDENYSAFVGLGYLYFNGYGVEKNFTMAKEYFEKAAKNKEPRGHYNLGLLYLKGVGVERDFLAALKHFIPAANAGNQKAAYQLANMYHKGIGVRKNLRMAATWFKDVAEKGPWNSLLKWALESYLKGDVGKALILYSRMAELGYEVAQSNAAWILDKYGKHSMCVGESGFCTDAERDLRKHAFWLHASDQGNDHAALAIGDAYYYGRGTATDYERAAKAYLRAVSLSNAQAMFNLGYMHEHGQGRPLNLHLAKRLYLKALETDPAAKYAVALALTSLWIRNNFADSFLVDMIDALPKLYPRIKTLEHVLLDEDNTTTILFFISLLSIIFCLHHQQRRQVIAPPSQH</sequence>
<organism evidence="1 2">
    <name type="scientific">Dioscorea alata</name>
    <name type="common">Purple yam</name>
    <dbReference type="NCBI Taxonomy" id="55571"/>
    <lineage>
        <taxon>Eukaryota</taxon>
        <taxon>Viridiplantae</taxon>
        <taxon>Streptophyta</taxon>
        <taxon>Embryophyta</taxon>
        <taxon>Tracheophyta</taxon>
        <taxon>Spermatophyta</taxon>
        <taxon>Magnoliopsida</taxon>
        <taxon>Liliopsida</taxon>
        <taxon>Dioscoreales</taxon>
        <taxon>Dioscoreaceae</taxon>
        <taxon>Dioscorea</taxon>
    </lineage>
</organism>
<dbReference type="EMBL" id="CM037029">
    <property type="protein sequence ID" value="KAH7652920.1"/>
    <property type="molecule type" value="Genomic_DNA"/>
</dbReference>
<keyword evidence="2" id="KW-1185">Reference proteome</keyword>
<dbReference type="Proteomes" id="UP000827976">
    <property type="component" value="Chromosome 19"/>
</dbReference>
<protein>
    <submittedName>
        <fullName evidence="1">Extracellular protein SEL-1 and related proteins protein</fullName>
    </submittedName>
</protein>